<dbReference type="GeneID" id="95762663"/>
<dbReference type="Proteomes" id="UP001144397">
    <property type="component" value="Unassembled WGS sequence"/>
</dbReference>
<keyword evidence="1" id="KW-0472">Membrane</keyword>
<keyword evidence="1" id="KW-1133">Transmembrane helix</keyword>
<accession>A0A9W6FJ06</accession>
<keyword evidence="1" id="KW-0812">Transmembrane</keyword>
<evidence type="ECO:0000256" key="1">
    <source>
        <dbReference type="SAM" id="Phobius"/>
    </source>
</evidence>
<protein>
    <submittedName>
        <fullName evidence="3">Uncharacterized protein YxeA</fullName>
    </submittedName>
</protein>
<name>A0A9W6FJ06_XANFL</name>
<proteinExistence type="predicted"/>
<dbReference type="EMBL" id="JAVDPY010000001">
    <property type="protein sequence ID" value="MDR6332054.1"/>
    <property type="molecule type" value="Genomic_DNA"/>
</dbReference>
<dbReference type="Proteomes" id="UP001245370">
    <property type="component" value="Unassembled WGS sequence"/>
</dbReference>
<dbReference type="RefSeq" id="WP_169120339.1">
    <property type="nucleotide sequence ID" value="NZ_BSDO01000002.1"/>
</dbReference>
<sequence length="48" mass="5302">MPRNVLYGVIVILVVVGGVFAYQAYERDRNTMQIEIGPNGVKVDPPGR</sequence>
<organism evidence="2 4">
    <name type="scientific">Xanthobacter flavus</name>
    <dbReference type="NCBI Taxonomy" id="281"/>
    <lineage>
        <taxon>Bacteria</taxon>
        <taxon>Pseudomonadati</taxon>
        <taxon>Pseudomonadota</taxon>
        <taxon>Alphaproteobacteria</taxon>
        <taxon>Hyphomicrobiales</taxon>
        <taxon>Xanthobacteraceae</taxon>
        <taxon>Xanthobacter</taxon>
    </lineage>
</organism>
<evidence type="ECO:0000313" key="5">
    <source>
        <dbReference type="Proteomes" id="UP001245370"/>
    </source>
</evidence>
<feature type="transmembrane region" description="Helical" evidence="1">
    <location>
        <begin position="6"/>
        <end position="25"/>
    </location>
</feature>
<dbReference type="AlphaFoldDB" id="A0A9W6FJ06"/>
<evidence type="ECO:0000313" key="2">
    <source>
        <dbReference type="EMBL" id="GLI22199.1"/>
    </source>
</evidence>
<evidence type="ECO:0000313" key="3">
    <source>
        <dbReference type="EMBL" id="MDR6332054.1"/>
    </source>
</evidence>
<evidence type="ECO:0000313" key="4">
    <source>
        <dbReference type="Proteomes" id="UP001144397"/>
    </source>
</evidence>
<reference evidence="2" key="1">
    <citation type="submission" date="2022-12" db="EMBL/GenBank/DDBJ databases">
        <title>Reference genome sequencing for broad-spectrum identification of bacterial and archaeal isolates by mass spectrometry.</title>
        <authorList>
            <person name="Sekiguchi Y."/>
            <person name="Tourlousse D.M."/>
        </authorList>
    </citation>
    <scope>NUCLEOTIDE SEQUENCE</scope>
    <source>
        <strain evidence="2">301</strain>
    </source>
</reference>
<dbReference type="EMBL" id="BSDO01000002">
    <property type="protein sequence ID" value="GLI22199.1"/>
    <property type="molecule type" value="Genomic_DNA"/>
</dbReference>
<comment type="caution">
    <text evidence="2">The sequence shown here is derived from an EMBL/GenBank/DDBJ whole genome shotgun (WGS) entry which is preliminary data.</text>
</comment>
<keyword evidence="5" id="KW-1185">Reference proteome</keyword>
<gene>
    <name evidence="3" type="ORF">GGQ86_000501</name>
    <name evidence="2" type="ORF">XFLAVUS301_18730</name>
</gene>
<reference evidence="3 5" key="2">
    <citation type="submission" date="2023-07" db="EMBL/GenBank/DDBJ databases">
        <title>Genomic Encyclopedia of Type Strains, Phase IV (KMG-IV): sequencing the most valuable type-strain genomes for metagenomic binning, comparative biology and taxonomic classification.</title>
        <authorList>
            <person name="Goeker M."/>
        </authorList>
    </citation>
    <scope>NUCLEOTIDE SEQUENCE [LARGE SCALE GENOMIC DNA]</scope>
    <source>
        <strain evidence="3 5">DSM 338</strain>
    </source>
</reference>